<protein>
    <submittedName>
        <fullName evidence="3">Uncharacterized protein</fullName>
    </submittedName>
</protein>
<feature type="signal peptide" evidence="2">
    <location>
        <begin position="1"/>
        <end position="35"/>
    </location>
</feature>
<keyword evidence="4" id="KW-1185">Reference proteome</keyword>
<comment type="caution">
    <text evidence="3">The sequence shown here is derived from an EMBL/GenBank/DDBJ whole genome shotgun (WGS) entry which is preliminary data.</text>
</comment>
<evidence type="ECO:0000256" key="1">
    <source>
        <dbReference type="SAM" id="MobiDB-lite"/>
    </source>
</evidence>
<evidence type="ECO:0000313" key="4">
    <source>
        <dbReference type="Proteomes" id="UP001181622"/>
    </source>
</evidence>
<dbReference type="NCBIfam" id="TIGR04534">
    <property type="entry name" value="ELWxxDGT_rpt"/>
    <property type="match status" value="1"/>
</dbReference>
<dbReference type="InterPro" id="IPR006311">
    <property type="entry name" value="TAT_signal"/>
</dbReference>
<proteinExistence type="predicted"/>
<name>A0ABU1DKJ7_9HYPH</name>
<feature type="chain" id="PRO_5045803253" evidence="2">
    <location>
        <begin position="36"/>
        <end position="516"/>
    </location>
</feature>
<dbReference type="PROSITE" id="PS51318">
    <property type="entry name" value="TAT"/>
    <property type="match status" value="1"/>
</dbReference>
<evidence type="ECO:0000256" key="2">
    <source>
        <dbReference type="SAM" id="SignalP"/>
    </source>
</evidence>
<dbReference type="SUPFAM" id="SSF82171">
    <property type="entry name" value="DPP6 N-terminal domain-like"/>
    <property type="match status" value="1"/>
</dbReference>
<dbReference type="Proteomes" id="UP001181622">
    <property type="component" value="Unassembled WGS sequence"/>
</dbReference>
<accession>A0ABU1DKJ7</accession>
<feature type="compositionally biased region" description="Low complexity" evidence="1">
    <location>
        <begin position="502"/>
        <end position="516"/>
    </location>
</feature>
<dbReference type="EMBL" id="JADBEO010000062">
    <property type="protein sequence ID" value="MDR4308648.1"/>
    <property type="molecule type" value="Genomic_DNA"/>
</dbReference>
<reference evidence="3" key="1">
    <citation type="submission" date="2020-10" db="EMBL/GenBank/DDBJ databases">
        <authorList>
            <person name="Abbas A."/>
            <person name="Razzaq R."/>
            <person name="Waqas M."/>
            <person name="Abbas N."/>
            <person name="Nielsen T.K."/>
            <person name="Hansen L.H."/>
            <person name="Hussain S."/>
            <person name="Shahid M."/>
        </authorList>
    </citation>
    <scope>NUCLEOTIDE SEQUENCE</scope>
    <source>
        <strain evidence="3">S14</strain>
    </source>
</reference>
<gene>
    <name evidence="3" type="ORF">IHQ68_18665</name>
</gene>
<keyword evidence="2" id="KW-0732">Signal</keyword>
<dbReference type="InterPro" id="IPR030916">
    <property type="entry name" value="ELWxxDGT_rpt"/>
</dbReference>
<feature type="region of interest" description="Disordered" evidence="1">
    <location>
        <begin position="497"/>
        <end position="516"/>
    </location>
</feature>
<dbReference type="RefSeq" id="WP_309394573.1">
    <property type="nucleotide sequence ID" value="NZ_JADBEO010000062.1"/>
</dbReference>
<organism evidence="3 4">
    <name type="scientific">Chelatococcus sambhunathii</name>
    <dbReference type="NCBI Taxonomy" id="363953"/>
    <lineage>
        <taxon>Bacteria</taxon>
        <taxon>Pseudomonadati</taxon>
        <taxon>Pseudomonadota</taxon>
        <taxon>Alphaproteobacteria</taxon>
        <taxon>Hyphomicrobiales</taxon>
        <taxon>Chelatococcaceae</taxon>
        <taxon>Chelatococcus</taxon>
    </lineage>
</organism>
<evidence type="ECO:0000313" key="3">
    <source>
        <dbReference type="EMBL" id="MDR4308648.1"/>
    </source>
</evidence>
<sequence>MRSTRTSRRRFARVGGLLGATSLAAFVCGAVAVRAEDDAEAAKAKPKKPSIVFAADDGVHGPAMWITDGTPSGTKFLADINPGPGRADINQIARLKKGVVIFSAKDFDAPAPHGDELWITDGTPKGTKLLKDIEPGPIGSNIGWLTPVGGGKAMFKADTTVEGGELWITDGTSKGTRLVKDIFPGRYIDPLAGERANSGTPWQITAIGGGSAIFRAQAAMNDTEAWVSDGTPEGTKLLKAINPTGGSGARDFVALGDGRTTFSATDGANGGELYVTDGTTSGTKLVKDINPGSGGSSVGGLFFGEMGLLKKGRIVFSAFTPDKGAELWTSDGTANGTKLVKEIDDGLESWGDPASSDVQNIAAMGDGRALFAASDGGQNFELWITDGKGKGTKLVKDINPGSAVGSGPKGFAPIGKGRFLFAATDAARGRELWVTDGTSKGTKLVKDIAPGAASGMASTPRFLPLGDGRAIFAADDGAKGLELWVSDGAAKGTKLLKDINKGSGSSSPTSFTSLGD</sequence>